<name>A0A1I2KLU8_9CLOT</name>
<dbReference type="Pfam" id="PF13274">
    <property type="entry name" value="SocA_Panacea"/>
    <property type="match status" value="1"/>
</dbReference>
<dbReference type="InterPro" id="IPR025272">
    <property type="entry name" value="SocA_Panacea"/>
</dbReference>
<dbReference type="AlphaFoldDB" id="A0A1I2KLU8"/>
<accession>A0A1I2KLU8</accession>
<sequence>MFEAENIARWFLLRNKTEQDADECVESITNLKLQKLLYYAQGVHLAITGQPLFEDEIQAWKHGPVIPKIYEIYKGNKGEPIEVENDESDLALLAKVEERKEVADTLEFVFNEYGQYSAWGLRNMTHQERPWKETNLNNIISKDLIREFFSEEVVEVE</sequence>
<protein>
    <submittedName>
        <fullName evidence="2">Uncharacterized phage-associated protein</fullName>
    </submittedName>
</protein>
<dbReference type="OrthoDB" id="9799173at2"/>
<evidence type="ECO:0000313" key="3">
    <source>
        <dbReference type="Proteomes" id="UP000182135"/>
    </source>
</evidence>
<reference evidence="2 3" key="1">
    <citation type="submission" date="2016-10" db="EMBL/GenBank/DDBJ databases">
        <authorList>
            <person name="de Groot N.N."/>
        </authorList>
    </citation>
    <scope>NUCLEOTIDE SEQUENCE [LARGE SCALE GENOMIC DNA]</scope>
    <source>
        <strain evidence="2 3">NLAE-zl-G419</strain>
    </source>
</reference>
<evidence type="ECO:0000259" key="1">
    <source>
        <dbReference type="Pfam" id="PF13274"/>
    </source>
</evidence>
<evidence type="ECO:0000313" key="2">
    <source>
        <dbReference type="EMBL" id="SFF67982.1"/>
    </source>
</evidence>
<gene>
    <name evidence="2" type="ORF">SAMN04487885_106109</name>
</gene>
<dbReference type="RefSeq" id="WP_074844973.1">
    <property type="nucleotide sequence ID" value="NZ_FOOE01000006.1"/>
</dbReference>
<feature type="domain" description="Antitoxin SocA-like Panacea" evidence="1">
    <location>
        <begin position="33"/>
        <end position="132"/>
    </location>
</feature>
<dbReference type="Proteomes" id="UP000182135">
    <property type="component" value="Unassembled WGS sequence"/>
</dbReference>
<dbReference type="EMBL" id="FOOE01000006">
    <property type="protein sequence ID" value="SFF67982.1"/>
    <property type="molecule type" value="Genomic_DNA"/>
</dbReference>
<organism evidence="2 3">
    <name type="scientific">Clostridium cadaveris</name>
    <dbReference type="NCBI Taxonomy" id="1529"/>
    <lineage>
        <taxon>Bacteria</taxon>
        <taxon>Bacillati</taxon>
        <taxon>Bacillota</taxon>
        <taxon>Clostridia</taxon>
        <taxon>Eubacteriales</taxon>
        <taxon>Clostridiaceae</taxon>
        <taxon>Clostridium</taxon>
    </lineage>
</organism>
<keyword evidence="3" id="KW-1185">Reference proteome</keyword>
<proteinExistence type="predicted"/>